<feature type="signal peptide" evidence="1">
    <location>
        <begin position="1"/>
        <end position="21"/>
    </location>
</feature>
<evidence type="ECO:0000313" key="4">
    <source>
        <dbReference type="Proteomes" id="UP000440498"/>
    </source>
</evidence>
<keyword evidence="1" id="KW-0732">Signal</keyword>
<keyword evidence="4" id="KW-1185">Reference proteome</keyword>
<dbReference type="Proteomes" id="UP000440498">
    <property type="component" value="Unassembled WGS sequence"/>
</dbReference>
<dbReference type="EMBL" id="WHUG01000005">
    <property type="protein sequence ID" value="MQA39527.1"/>
    <property type="molecule type" value="Genomic_DNA"/>
</dbReference>
<dbReference type="InterPro" id="IPR029045">
    <property type="entry name" value="ClpP/crotonase-like_dom_sf"/>
</dbReference>
<feature type="domain" description="Tail specific protease" evidence="2">
    <location>
        <begin position="380"/>
        <end position="466"/>
    </location>
</feature>
<dbReference type="GO" id="GO:0006508">
    <property type="term" value="P:proteolysis"/>
    <property type="evidence" value="ECO:0007669"/>
    <property type="project" value="InterPro"/>
</dbReference>
<comment type="caution">
    <text evidence="3">The sequence shown here is derived from an EMBL/GenBank/DDBJ whole genome shotgun (WGS) entry which is preliminary data.</text>
</comment>
<evidence type="ECO:0000259" key="2">
    <source>
        <dbReference type="Pfam" id="PF03572"/>
    </source>
</evidence>
<accession>A0A6A7N3F3</accession>
<name>A0A6A7N3F3_9BURK</name>
<proteinExistence type="predicted"/>
<evidence type="ECO:0000313" key="3">
    <source>
        <dbReference type="EMBL" id="MQA39527.1"/>
    </source>
</evidence>
<dbReference type="SUPFAM" id="SSF52096">
    <property type="entry name" value="ClpP/crotonase"/>
    <property type="match status" value="1"/>
</dbReference>
<sequence length="497" mass="53091">MRLTATLALIPALLFSPTAGAFERQDWLDDYAALKTALEQRYANLAWFASPQSGVNLPALDKRTRRLLEIAEDDAMAKAALSGFINGFHDGHLSSAGPVLQTKIAQPLAMPKVDYSKLNATQACAILGYAPQRGVAFSLPFESLPGTVLEADGLARTFRSGVVTAPDGTRLGVVRISRFREQDASPAACMQAWSERQAKGAMSDADIKPVKEAAGAAWMRTLAAQLQHFREQKVAAVMVDVGGNSGGNDSGDWATRLFTARDVHSAPMLMVAAPVAAQYFDEQLGQLRAAQKETDATPEAQTMLEQSIAAFEARKAGIAARGCDLSWAWSEQRPWQPYGCSRLIEAGYASGQASYLPAKSFGNQKIASSIYWAAEVDELRGAWSGPVYVLTDGGTASSAEMFASLMQDAVGARIVGGASSGDGCGFMASTPPVELPHSHLRYRVPNCTRLRADGSNEVTGVKPDLPILPADGEGDRARAWRLLDTVAADLRARSAKP</sequence>
<dbReference type="InterPro" id="IPR005151">
    <property type="entry name" value="Tail-specific_protease"/>
</dbReference>
<dbReference type="GO" id="GO:0008236">
    <property type="term" value="F:serine-type peptidase activity"/>
    <property type="evidence" value="ECO:0007669"/>
    <property type="project" value="InterPro"/>
</dbReference>
<protein>
    <recommendedName>
        <fullName evidence="2">Tail specific protease domain-containing protein</fullName>
    </recommendedName>
</protein>
<dbReference type="Gene3D" id="3.90.226.10">
    <property type="entry name" value="2-enoyl-CoA Hydratase, Chain A, domain 1"/>
    <property type="match status" value="1"/>
</dbReference>
<evidence type="ECO:0000256" key="1">
    <source>
        <dbReference type="SAM" id="SignalP"/>
    </source>
</evidence>
<reference evidence="3 4" key="1">
    <citation type="submission" date="2019-10" db="EMBL/GenBank/DDBJ databases">
        <title>Two novel species isolated from a subtropical stream in China.</title>
        <authorList>
            <person name="Lu H."/>
        </authorList>
    </citation>
    <scope>NUCLEOTIDE SEQUENCE [LARGE SCALE GENOMIC DNA]</scope>
    <source>
        <strain evidence="3 4">FT29W</strain>
    </source>
</reference>
<feature type="chain" id="PRO_5025510881" description="Tail specific protease domain-containing protein" evidence="1">
    <location>
        <begin position="22"/>
        <end position="497"/>
    </location>
</feature>
<dbReference type="RefSeq" id="WP_152838818.1">
    <property type="nucleotide sequence ID" value="NZ_WHUG01000005.1"/>
</dbReference>
<gene>
    <name evidence="3" type="ORF">GEV02_15345</name>
</gene>
<dbReference type="AlphaFoldDB" id="A0A6A7N3F3"/>
<organism evidence="3 4">
    <name type="scientific">Rugamonas aquatica</name>
    <dbReference type="NCBI Taxonomy" id="2743357"/>
    <lineage>
        <taxon>Bacteria</taxon>
        <taxon>Pseudomonadati</taxon>
        <taxon>Pseudomonadota</taxon>
        <taxon>Betaproteobacteria</taxon>
        <taxon>Burkholderiales</taxon>
        <taxon>Oxalobacteraceae</taxon>
        <taxon>Telluria group</taxon>
        <taxon>Rugamonas</taxon>
    </lineage>
</organism>
<dbReference type="Pfam" id="PF03572">
    <property type="entry name" value="Peptidase_S41"/>
    <property type="match status" value="1"/>
</dbReference>